<feature type="region of interest" description="Disordered" evidence="5">
    <location>
        <begin position="322"/>
        <end position="361"/>
    </location>
</feature>
<feature type="domain" description="N-end rule aminoacyl transferase C-terminal" evidence="7">
    <location>
        <begin position="153"/>
        <end position="289"/>
    </location>
</feature>
<evidence type="ECO:0000256" key="4">
    <source>
        <dbReference type="ARBA" id="ARBA00023315"/>
    </source>
</evidence>
<dbReference type="Pfam" id="PF04376">
    <property type="entry name" value="ATE_N"/>
    <property type="match status" value="1"/>
</dbReference>
<organism evidence="8 9">
    <name type="scientific">Clonostachys chloroleuca</name>
    <dbReference type="NCBI Taxonomy" id="1926264"/>
    <lineage>
        <taxon>Eukaryota</taxon>
        <taxon>Fungi</taxon>
        <taxon>Dikarya</taxon>
        <taxon>Ascomycota</taxon>
        <taxon>Pezizomycotina</taxon>
        <taxon>Sordariomycetes</taxon>
        <taxon>Hypocreomycetidae</taxon>
        <taxon>Hypocreales</taxon>
        <taxon>Bionectriaceae</taxon>
        <taxon>Clonostachys</taxon>
    </lineage>
</organism>
<dbReference type="EMBL" id="CABFNP030001284">
    <property type="protein sequence ID" value="CAI6097089.1"/>
    <property type="molecule type" value="Genomic_DNA"/>
</dbReference>
<dbReference type="SUPFAM" id="SSF55729">
    <property type="entry name" value="Acyl-CoA N-acyltransferases (Nat)"/>
    <property type="match status" value="1"/>
</dbReference>
<dbReference type="InterPro" id="IPR007471">
    <property type="entry name" value="N-end_Aminoacyl_Trfase_N"/>
</dbReference>
<feature type="compositionally biased region" description="Polar residues" evidence="5">
    <location>
        <begin position="329"/>
        <end position="342"/>
    </location>
</feature>
<dbReference type="GO" id="GO:0004057">
    <property type="term" value="F:arginyl-tRNA--protein transferase activity"/>
    <property type="evidence" value="ECO:0007669"/>
    <property type="project" value="UniProtKB-EC"/>
</dbReference>
<dbReference type="Proteomes" id="UP001160390">
    <property type="component" value="Unassembled WGS sequence"/>
</dbReference>
<evidence type="ECO:0000313" key="9">
    <source>
        <dbReference type="Proteomes" id="UP001160390"/>
    </source>
</evidence>
<keyword evidence="9" id="KW-1185">Reference proteome</keyword>
<dbReference type="InterPro" id="IPR016181">
    <property type="entry name" value="Acyl_CoA_acyltransferase"/>
</dbReference>
<accession>A0AA35MHU7</accession>
<proteinExistence type="inferred from homology"/>
<dbReference type="InterPro" id="IPR007472">
    <property type="entry name" value="N-end_Aminoacyl_Trfase_C"/>
</dbReference>
<comment type="caution">
    <text evidence="8">The sequence shown here is derived from an EMBL/GenBank/DDBJ whole genome shotgun (WGS) entry which is preliminary data.</text>
</comment>
<dbReference type="EC" id="2.3.2.8" evidence="2"/>
<dbReference type="AlphaFoldDB" id="A0AA35MHU7"/>
<evidence type="ECO:0000259" key="6">
    <source>
        <dbReference type="Pfam" id="PF04376"/>
    </source>
</evidence>
<sequence>MDGTRQLAGPSPDYEYITPIGFSYYAIASSLSPGYYQTLLDRSWRRSGKMLYRPDQRRSCCPHYTIRLDSHEFKANKAQRQTINKFNRHVVGDEYQKEVARRYPKSREEAKRRDNEFVLVDRIHEAEYAQLRTPPEPAHKLVVSLESDEFTEEKYEVYNNYQMTVHNDPPESRTRRSFTRFLCSSPLRQETVIEPDGKKRRVGSFHQCYRLDGKLVAIGVLDLLPDCVSSVYFLYDESIHKFVPGKLGALREIGLAQEGGYRWWYPGFYIHSCPKMRYKIDYSPQYLLDPESLAWDPLDKHVLSLLDKEPFVSLSLHRQRKTEVGVSDDSPQIGDSAQKSQEGSGGGSGGETNDSDDDDDAAFLFNSGMPGIATLEDLGLVDLDNIPLVGSLGGPQFRTADLVGWETSTITQWPGIKAGIAELVAALGTDCVDVLCINLDRSG</sequence>
<dbReference type="PANTHER" id="PTHR21367:SF1">
    <property type="entry name" value="ARGINYL-TRNA--PROTEIN TRANSFERASE 1"/>
    <property type="match status" value="1"/>
</dbReference>
<dbReference type="Pfam" id="PF04377">
    <property type="entry name" value="ATE_C"/>
    <property type="match status" value="1"/>
</dbReference>
<dbReference type="InterPro" id="IPR030700">
    <property type="entry name" value="N-end_Aminoacyl_Trfase"/>
</dbReference>
<evidence type="ECO:0000256" key="2">
    <source>
        <dbReference type="ARBA" id="ARBA00012025"/>
    </source>
</evidence>
<evidence type="ECO:0000313" key="8">
    <source>
        <dbReference type="EMBL" id="CAI6097089.1"/>
    </source>
</evidence>
<comment type="similarity">
    <text evidence="1">Belongs to the R-transferase family.</text>
</comment>
<dbReference type="GO" id="GO:0005737">
    <property type="term" value="C:cytoplasm"/>
    <property type="evidence" value="ECO:0007669"/>
    <property type="project" value="TreeGrafter"/>
</dbReference>
<dbReference type="PANTHER" id="PTHR21367">
    <property type="entry name" value="ARGININE-TRNA-PROTEIN TRANSFERASE 1"/>
    <property type="match status" value="1"/>
</dbReference>
<evidence type="ECO:0000256" key="1">
    <source>
        <dbReference type="ARBA" id="ARBA00009991"/>
    </source>
</evidence>
<protein>
    <recommendedName>
        <fullName evidence="2">arginyltransferase</fullName>
        <ecNumber evidence="2">2.3.2.8</ecNumber>
    </recommendedName>
</protein>
<reference evidence="8" key="1">
    <citation type="submission" date="2023-01" db="EMBL/GenBank/DDBJ databases">
        <authorList>
            <person name="Piombo E."/>
        </authorList>
    </citation>
    <scope>NUCLEOTIDE SEQUENCE</scope>
</reference>
<evidence type="ECO:0000259" key="7">
    <source>
        <dbReference type="Pfam" id="PF04377"/>
    </source>
</evidence>
<keyword evidence="4" id="KW-0012">Acyltransferase</keyword>
<evidence type="ECO:0000256" key="5">
    <source>
        <dbReference type="SAM" id="MobiDB-lite"/>
    </source>
</evidence>
<name>A0AA35MHU7_9HYPO</name>
<feature type="domain" description="N-end aminoacyl transferase N-terminal" evidence="6">
    <location>
        <begin position="28"/>
        <end position="81"/>
    </location>
</feature>
<gene>
    <name evidence="8" type="ORF">CCHLO57077_00003602</name>
</gene>
<keyword evidence="3" id="KW-0808">Transferase</keyword>
<evidence type="ECO:0000256" key="3">
    <source>
        <dbReference type="ARBA" id="ARBA00022679"/>
    </source>
</evidence>